<accession>A0A947GL04</accession>
<dbReference type="EMBL" id="JADOES010000006">
    <property type="protein sequence ID" value="MBT9314726.1"/>
    <property type="molecule type" value="Genomic_DNA"/>
</dbReference>
<dbReference type="AlphaFoldDB" id="A0A947GL04"/>
<protein>
    <submittedName>
        <fullName evidence="3">Uncharacterized protein</fullName>
    </submittedName>
</protein>
<keyword evidence="2" id="KW-0472">Membrane</keyword>
<evidence type="ECO:0000256" key="2">
    <source>
        <dbReference type="SAM" id="Phobius"/>
    </source>
</evidence>
<keyword evidence="4" id="KW-1185">Reference proteome</keyword>
<feature type="compositionally biased region" description="Low complexity" evidence="1">
    <location>
        <begin position="9"/>
        <end position="21"/>
    </location>
</feature>
<reference evidence="3" key="1">
    <citation type="submission" date="2020-11" db="EMBL/GenBank/DDBJ databases">
        <authorList>
            <person name="Konstantinou D."/>
            <person name="Gkelis S."/>
            <person name="Popin R."/>
            <person name="Fewer D."/>
            <person name="Sivonen K."/>
        </authorList>
    </citation>
    <scope>NUCLEOTIDE SEQUENCE</scope>
    <source>
        <strain evidence="3">TAU-MAC 1115</strain>
    </source>
</reference>
<feature type="transmembrane region" description="Helical" evidence="2">
    <location>
        <begin position="93"/>
        <end position="113"/>
    </location>
</feature>
<keyword evidence="2" id="KW-1133">Transmembrane helix</keyword>
<feature type="transmembrane region" description="Helical" evidence="2">
    <location>
        <begin position="28"/>
        <end position="49"/>
    </location>
</feature>
<dbReference type="RefSeq" id="WP_215607800.1">
    <property type="nucleotide sequence ID" value="NZ_JADOES010000006.1"/>
</dbReference>
<sequence length="208" mass="22433">MTSLPRPFPSKAAQSAPSYSSPSAGQNICLIVGLTCLFGFLVDTLVLGTPPAPFSLEWRVNLLQQIGDRSIILLFSAALLMYAFLNQRQLKRLLGFVCLVLGVAFMLSCILVIRDSLILQSETLQNISNQEQQAQSQIKEAREGSVDLPESVTPEQLKQASQQLSSQASTLKQNARQGITKAGVASMGNLIAVGFGMLGLGRLGIKRI</sequence>
<organism evidence="3 4">
    <name type="scientific">Leptothoe spongobia TAU-MAC 1115</name>
    <dbReference type="NCBI Taxonomy" id="1967444"/>
    <lineage>
        <taxon>Bacteria</taxon>
        <taxon>Bacillati</taxon>
        <taxon>Cyanobacteriota</taxon>
        <taxon>Cyanophyceae</taxon>
        <taxon>Nodosilineales</taxon>
        <taxon>Cymatolegaceae</taxon>
        <taxon>Leptothoe</taxon>
        <taxon>Leptothoe spongobia</taxon>
    </lineage>
</organism>
<feature type="region of interest" description="Disordered" evidence="1">
    <location>
        <begin position="1"/>
        <end position="21"/>
    </location>
</feature>
<name>A0A947GL04_9CYAN</name>
<keyword evidence="2" id="KW-0812">Transmembrane</keyword>
<gene>
    <name evidence="3" type="ORF">IXB50_04740</name>
</gene>
<proteinExistence type="predicted"/>
<feature type="transmembrane region" description="Helical" evidence="2">
    <location>
        <begin position="69"/>
        <end position="86"/>
    </location>
</feature>
<comment type="caution">
    <text evidence="3">The sequence shown here is derived from an EMBL/GenBank/DDBJ whole genome shotgun (WGS) entry which is preliminary data.</text>
</comment>
<evidence type="ECO:0000313" key="4">
    <source>
        <dbReference type="Proteomes" id="UP000717364"/>
    </source>
</evidence>
<reference evidence="3" key="2">
    <citation type="journal article" date="2021" name="Mar. Drugs">
        <title>Genome Reduction and Secondary Metabolism of the Marine Sponge-Associated Cyanobacterium Leptothoe.</title>
        <authorList>
            <person name="Konstantinou D."/>
            <person name="Popin R.V."/>
            <person name="Fewer D.P."/>
            <person name="Sivonen K."/>
            <person name="Gkelis S."/>
        </authorList>
    </citation>
    <scope>NUCLEOTIDE SEQUENCE</scope>
    <source>
        <strain evidence="3">TAU-MAC 1115</strain>
    </source>
</reference>
<dbReference type="Proteomes" id="UP000717364">
    <property type="component" value="Unassembled WGS sequence"/>
</dbReference>
<evidence type="ECO:0000313" key="3">
    <source>
        <dbReference type="EMBL" id="MBT9314726.1"/>
    </source>
</evidence>
<evidence type="ECO:0000256" key="1">
    <source>
        <dbReference type="SAM" id="MobiDB-lite"/>
    </source>
</evidence>
<feature type="transmembrane region" description="Helical" evidence="2">
    <location>
        <begin position="184"/>
        <end position="205"/>
    </location>
</feature>